<evidence type="ECO:0000256" key="1">
    <source>
        <dbReference type="SAM" id="MobiDB-lite"/>
    </source>
</evidence>
<feature type="compositionally biased region" description="Polar residues" evidence="1">
    <location>
        <begin position="118"/>
        <end position="129"/>
    </location>
</feature>
<proteinExistence type="predicted"/>
<dbReference type="EMBL" id="MU167268">
    <property type="protein sequence ID" value="KAG0145950.1"/>
    <property type="molecule type" value="Genomic_DNA"/>
</dbReference>
<organism evidence="2 3">
    <name type="scientific">Cronartium quercuum f. sp. fusiforme G11</name>
    <dbReference type="NCBI Taxonomy" id="708437"/>
    <lineage>
        <taxon>Eukaryota</taxon>
        <taxon>Fungi</taxon>
        <taxon>Dikarya</taxon>
        <taxon>Basidiomycota</taxon>
        <taxon>Pucciniomycotina</taxon>
        <taxon>Pucciniomycetes</taxon>
        <taxon>Pucciniales</taxon>
        <taxon>Coleosporiaceae</taxon>
        <taxon>Cronartium</taxon>
    </lineage>
</organism>
<name>A0A9P6NFJ6_9BASI</name>
<dbReference type="AlphaFoldDB" id="A0A9P6NFJ6"/>
<feature type="compositionally biased region" description="Polar residues" evidence="1">
    <location>
        <begin position="71"/>
        <end position="80"/>
    </location>
</feature>
<dbReference type="OrthoDB" id="2507770at2759"/>
<feature type="compositionally biased region" description="Basic residues" evidence="1">
    <location>
        <begin position="48"/>
        <end position="61"/>
    </location>
</feature>
<keyword evidence="3" id="KW-1185">Reference proteome</keyword>
<sequence length="273" mass="29752">MISTPHAVQSCADQKSGHYSIHMIKSPNGKPHKVSPSKMKSPAERGAIRVRRPFKYIKHLGPRPFPGPPASKSTTLSRTYPSDKRINVHTDSNQNQYPTPGSKSPTKTPMNDPIVSASLGTSDKPYSQAPSRLLRSRNLNLSALDISVCKLKRPPVVLSCDDPESASRRSAQPLTARHSQRMSCFSDWSASTSAAQMLSHSIATPSNQAGSHLTPSLESFSIIGSREVRNLKQRSESYHGPELCNLALEAGAIKTPASVMPWTSNENQRFGEA</sequence>
<accession>A0A9P6NFJ6</accession>
<feature type="compositionally biased region" description="Low complexity" evidence="1">
    <location>
        <begin position="98"/>
        <end position="109"/>
    </location>
</feature>
<comment type="caution">
    <text evidence="2">The sequence shown here is derived from an EMBL/GenBank/DDBJ whole genome shotgun (WGS) entry which is preliminary data.</text>
</comment>
<dbReference type="Proteomes" id="UP000886653">
    <property type="component" value="Unassembled WGS sequence"/>
</dbReference>
<protein>
    <submittedName>
        <fullName evidence="2">Uncharacterized protein</fullName>
    </submittedName>
</protein>
<evidence type="ECO:0000313" key="2">
    <source>
        <dbReference type="EMBL" id="KAG0145950.1"/>
    </source>
</evidence>
<reference evidence="2" key="1">
    <citation type="submission" date="2013-11" db="EMBL/GenBank/DDBJ databases">
        <title>Genome sequence of the fusiform rust pathogen reveals effectors for host alternation and coevolution with pine.</title>
        <authorList>
            <consortium name="DOE Joint Genome Institute"/>
            <person name="Smith K."/>
            <person name="Pendleton A."/>
            <person name="Kubisiak T."/>
            <person name="Anderson C."/>
            <person name="Salamov A."/>
            <person name="Aerts A."/>
            <person name="Riley R."/>
            <person name="Clum A."/>
            <person name="Lindquist E."/>
            <person name="Ence D."/>
            <person name="Campbell M."/>
            <person name="Kronenberg Z."/>
            <person name="Feau N."/>
            <person name="Dhillon B."/>
            <person name="Hamelin R."/>
            <person name="Burleigh J."/>
            <person name="Smith J."/>
            <person name="Yandell M."/>
            <person name="Nelson C."/>
            <person name="Grigoriev I."/>
            <person name="Davis J."/>
        </authorList>
    </citation>
    <scope>NUCLEOTIDE SEQUENCE</scope>
    <source>
        <strain evidence="2">G11</strain>
    </source>
</reference>
<evidence type="ECO:0000313" key="3">
    <source>
        <dbReference type="Proteomes" id="UP000886653"/>
    </source>
</evidence>
<feature type="region of interest" description="Disordered" evidence="1">
    <location>
        <begin position="24"/>
        <end position="129"/>
    </location>
</feature>
<gene>
    <name evidence="2" type="ORF">CROQUDRAFT_671447</name>
</gene>